<dbReference type="GO" id="GO:0008233">
    <property type="term" value="F:peptidase activity"/>
    <property type="evidence" value="ECO:0007669"/>
    <property type="project" value="UniProtKB-KW"/>
</dbReference>
<keyword evidence="4 8" id="KW-0378">Hydrolase</keyword>
<evidence type="ECO:0000256" key="6">
    <source>
        <dbReference type="ARBA" id="ARBA00023125"/>
    </source>
</evidence>
<sequence length="184" mass="21662">MYNCFGDTMCSSIKINPEDVKSLKEKFNVPFDIPTDTIKPNEKALVLYKEGKILPILMSFGWNDKVFIINARQETLLEKPIFKKGKRCVIPASLFHEWSYAKEKVTFHSDNIMYLAGLYNQDNEFLIITTKSNDSVRRTHDRMPIILEHSQLEDWFNDTKFISLLRQEPKELEHEQKLEQLSLF</sequence>
<keyword evidence="7" id="KW-0456">Lyase</keyword>
<evidence type="ECO:0000256" key="2">
    <source>
        <dbReference type="ARBA" id="ARBA00022670"/>
    </source>
</evidence>
<dbReference type="GO" id="GO:0003697">
    <property type="term" value="F:single-stranded DNA binding"/>
    <property type="evidence" value="ECO:0007669"/>
    <property type="project" value="InterPro"/>
</dbReference>
<evidence type="ECO:0000256" key="8">
    <source>
        <dbReference type="RuleBase" id="RU364100"/>
    </source>
</evidence>
<dbReference type="Gene3D" id="3.90.1680.10">
    <property type="entry name" value="SOS response associated peptidase-like"/>
    <property type="match status" value="1"/>
</dbReference>
<evidence type="ECO:0000256" key="1">
    <source>
        <dbReference type="ARBA" id="ARBA00008136"/>
    </source>
</evidence>
<evidence type="ECO:0000313" key="10">
    <source>
        <dbReference type="Proteomes" id="UP001220658"/>
    </source>
</evidence>
<keyword evidence="6" id="KW-0238">DNA-binding</keyword>
<dbReference type="Proteomes" id="UP001220658">
    <property type="component" value="Unassembled WGS sequence"/>
</dbReference>
<dbReference type="InterPro" id="IPR003738">
    <property type="entry name" value="SRAP"/>
</dbReference>
<evidence type="ECO:0000256" key="4">
    <source>
        <dbReference type="ARBA" id="ARBA00022801"/>
    </source>
</evidence>
<dbReference type="SUPFAM" id="SSF143081">
    <property type="entry name" value="BB1717-like"/>
    <property type="match status" value="1"/>
</dbReference>
<keyword evidence="3" id="KW-0227">DNA damage</keyword>
<dbReference type="PANTHER" id="PTHR13604">
    <property type="entry name" value="DC12-RELATED"/>
    <property type="match status" value="1"/>
</dbReference>
<dbReference type="AlphaFoldDB" id="A0AAW6FTF3"/>
<evidence type="ECO:0000313" key="9">
    <source>
        <dbReference type="EMBL" id="MDC0828735.1"/>
    </source>
</evidence>
<dbReference type="InterPro" id="IPR036590">
    <property type="entry name" value="SRAP-like"/>
</dbReference>
<keyword evidence="2 8" id="KW-0645">Protease</keyword>
<proteinExistence type="inferred from homology"/>
<dbReference type="GO" id="GO:0106300">
    <property type="term" value="P:protein-DNA covalent cross-linking repair"/>
    <property type="evidence" value="ECO:0007669"/>
    <property type="project" value="InterPro"/>
</dbReference>
<name>A0AAW6FTF3_9FIRM</name>
<gene>
    <name evidence="9" type="ORF">POG00_08410</name>
</gene>
<dbReference type="RefSeq" id="WP_195191777.1">
    <property type="nucleotide sequence ID" value="NZ_JADMUL010000046.1"/>
</dbReference>
<evidence type="ECO:0000256" key="3">
    <source>
        <dbReference type="ARBA" id="ARBA00022763"/>
    </source>
</evidence>
<keyword evidence="5" id="KW-0190">Covalent protein-DNA linkage</keyword>
<evidence type="ECO:0000256" key="5">
    <source>
        <dbReference type="ARBA" id="ARBA00023124"/>
    </source>
</evidence>
<dbReference type="Pfam" id="PF02586">
    <property type="entry name" value="SRAP"/>
    <property type="match status" value="1"/>
</dbReference>
<dbReference type="EMBL" id="JAQNCK010000023">
    <property type="protein sequence ID" value="MDC0828735.1"/>
    <property type="molecule type" value="Genomic_DNA"/>
</dbReference>
<protein>
    <recommendedName>
        <fullName evidence="8">Abasic site processing protein</fullName>
        <ecNumber evidence="8">3.4.-.-</ecNumber>
    </recommendedName>
</protein>
<dbReference type="PANTHER" id="PTHR13604:SF0">
    <property type="entry name" value="ABASIC SITE PROCESSING PROTEIN HMCES"/>
    <property type="match status" value="1"/>
</dbReference>
<accession>A0AAW6FTF3</accession>
<comment type="caution">
    <text evidence="9">The sequence shown here is derived from an EMBL/GenBank/DDBJ whole genome shotgun (WGS) entry which is preliminary data.</text>
</comment>
<organism evidence="9 10">
    <name type="scientific">Faecalitalea cylindroides</name>
    <dbReference type="NCBI Taxonomy" id="39483"/>
    <lineage>
        <taxon>Bacteria</taxon>
        <taxon>Bacillati</taxon>
        <taxon>Bacillota</taxon>
        <taxon>Erysipelotrichia</taxon>
        <taxon>Erysipelotrichales</taxon>
        <taxon>Erysipelotrichaceae</taxon>
        <taxon>Faecalitalea</taxon>
    </lineage>
</organism>
<evidence type="ECO:0000256" key="7">
    <source>
        <dbReference type="ARBA" id="ARBA00023239"/>
    </source>
</evidence>
<dbReference type="GO" id="GO:0016829">
    <property type="term" value="F:lyase activity"/>
    <property type="evidence" value="ECO:0007669"/>
    <property type="project" value="UniProtKB-KW"/>
</dbReference>
<dbReference type="GO" id="GO:0006508">
    <property type="term" value="P:proteolysis"/>
    <property type="evidence" value="ECO:0007669"/>
    <property type="project" value="UniProtKB-KW"/>
</dbReference>
<dbReference type="EC" id="3.4.-.-" evidence="8"/>
<reference evidence="9" key="1">
    <citation type="submission" date="2023-01" db="EMBL/GenBank/DDBJ databases">
        <title>Human gut microbiome strain richness.</title>
        <authorList>
            <person name="Chen-Liaw A."/>
        </authorList>
    </citation>
    <scope>NUCLEOTIDE SEQUENCE</scope>
    <source>
        <strain evidence="9">D55st1_G4_D55t1_190419</strain>
    </source>
</reference>
<comment type="similarity">
    <text evidence="1 8">Belongs to the SOS response-associated peptidase family.</text>
</comment>